<keyword evidence="1" id="KW-0732">Signal</keyword>
<evidence type="ECO:0000313" key="3">
    <source>
        <dbReference type="Proteomes" id="UP000190750"/>
    </source>
</evidence>
<reference evidence="2 3" key="1">
    <citation type="submission" date="2017-01" db="EMBL/GenBank/DDBJ databases">
        <title>Genome sequencing of Rhodoferax fermentans JCM 7819.</title>
        <authorList>
            <person name="Kim Y.J."/>
            <person name="Farh M.E.-A."/>
            <person name="Yang D.-C."/>
        </authorList>
    </citation>
    <scope>NUCLEOTIDE SEQUENCE [LARGE SCALE GENOMIC DNA]</scope>
    <source>
        <strain evidence="2 3">JCM 7819</strain>
    </source>
</reference>
<evidence type="ECO:0000313" key="2">
    <source>
        <dbReference type="EMBL" id="OOV07516.1"/>
    </source>
</evidence>
<dbReference type="EMBL" id="MTJN01000002">
    <property type="protein sequence ID" value="OOV07516.1"/>
    <property type="molecule type" value="Genomic_DNA"/>
</dbReference>
<evidence type="ECO:0000256" key="1">
    <source>
        <dbReference type="SAM" id="SignalP"/>
    </source>
</evidence>
<protein>
    <recommendedName>
        <fullName evidence="4">DUF4488 domain-containing protein</fullName>
    </recommendedName>
</protein>
<gene>
    <name evidence="2" type="ORF">RF819_12940</name>
</gene>
<feature type="chain" id="PRO_5011961625" description="DUF4488 domain-containing protein" evidence="1">
    <location>
        <begin position="24"/>
        <end position="184"/>
    </location>
</feature>
<sequence length="184" mass="21058">MKKFMVIATLVVTMCFFQVTSFANGPVILNGTWIIDTKATEKFVLSTHPFKDENSANSFLHHISFLGSLIFDFDGDKLFLGTFPGDERKREYLLVSHNGSEKKYNSKNTQDGSKVSETSETLIVTALNKENITIYFSNSTEMQYLLWRCVNLDPNKKTPNDFKPEFDAFIEMIRNIGKAYNRPN</sequence>
<feature type="signal peptide" evidence="1">
    <location>
        <begin position="1"/>
        <end position="23"/>
    </location>
</feature>
<name>A0A1T1ATS8_RHOFE</name>
<comment type="caution">
    <text evidence="2">The sequence shown here is derived from an EMBL/GenBank/DDBJ whole genome shotgun (WGS) entry which is preliminary data.</text>
</comment>
<dbReference type="OrthoDB" id="8918067at2"/>
<dbReference type="STRING" id="28066.RF819_12940"/>
<accession>A0A1T1ATS8</accession>
<keyword evidence="3" id="KW-1185">Reference proteome</keyword>
<organism evidence="2 3">
    <name type="scientific">Rhodoferax fermentans</name>
    <dbReference type="NCBI Taxonomy" id="28066"/>
    <lineage>
        <taxon>Bacteria</taxon>
        <taxon>Pseudomonadati</taxon>
        <taxon>Pseudomonadota</taxon>
        <taxon>Betaproteobacteria</taxon>
        <taxon>Burkholderiales</taxon>
        <taxon>Comamonadaceae</taxon>
        <taxon>Rhodoferax</taxon>
    </lineage>
</organism>
<evidence type="ECO:0008006" key="4">
    <source>
        <dbReference type="Google" id="ProtNLM"/>
    </source>
</evidence>
<dbReference type="AlphaFoldDB" id="A0A1T1ATS8"/>
<dbReference type="RefSeq" id="WP_078365361.1">
    <property type="nucleotide sequence ID" value="NZ_MTJN01000002.1"/>
</dbReference>
<proteinExistence type="predicted"/>
<dbReference type="Proteomes" id="UP000190750">
    <property type="component" value="Unassembled WGS sequence"/>
</dbReference>